<sequence length="62" mass="7629">MQLTELIKAYEHDRKRKFESINQLLDFYQNKYIAGEIDLLAYREIYNYLDKQGARSSHEYMY</sequence>
<reference evidence="1" key="1">
    <citation type="journal article" date="2014" name="Int. J. Syst. Evol. Microbiol.">
        <title>Complete genome sequence of Corynebacterium casei LMG S-19264T (=DSM 44701T), isolated from a smear-ripened cheese.</title>
        <authorList>
            <consortium name="US DOE Joint Genome Institute (JGI-PGF)"/>
            <person name="Walter F."/>
            <person name="Albersmeier A."/>
            <person name="Kalinowski J."/>
            <person name="Ruckert C."/>
        </authorList>
    </citation>
    <scope>NUCLEOTIDE SEQUENCE</scope>
    <source>
        <strain evidence="1">CGMCC 1.12754</strain>
    </source>
</reference>
<dbReference type="Proteomes" id="UP000622860">
    <property type="component" value="Unassembled WGS sequence"/>
</dbReference>
<evidence type="ECO:0000313" key="1">
    <source>
        <dbReference type="EMBL" id="GGG75345.1"/>
    </source>
</evidence>
<gene>
    <name evidence="1" type="ORF">GCM10011398_20180</name>
</gene>
<reference evidence="1" key="2">
    <citation type="submission" date="2020-09" db="EMBL/GenBank/DDBJ databases">
        <authorList>
            <person name="Sun Q."/>
            <person name="Zhou Y."/>
        </authorList>
    </citation>
    <scope>NUCLEOTIDE SEQUENCE</scope>
    <source>
        <strain evidence="1">CGMCC 1.12754</strain>
    </source>
</reference>
<proteinExistence type="predicted"/>
<evidence type="ECO:0000313" key="2">
    <source>
        <dbReference type="Proteomes" id="UP000622860"/>
    </source>
</evidence>
<dbReference type="AlphaFoldDB" id="A0A917M3M2"/>
<dbReference type="Pfam" id="PF14178">
    <property type="entry name" value="YppF"/>
    <property type="match status" value="1"/>
</dbReference>
<protein>
    <recommendedName>
        <fullName evidence="3">YppF-like protein</fullName>
    </recommendedName>
</protein>
<dbReference type="RefSeq" id="WP_188455272.1">
    <property type="nucleotide sequence ID" value="NZ_BMFR01000007.1"/>
</dbReference>
<name>A0A917M3M2_9BACI</name>
<keyword evidence="2" id="KW-1185">Reference proteome</keyword>
<comment type="caution">
    <text evidence="1">The sequence shown here is derived from an EMBL/GenBank/DDBJ whole genome shotgun (WGS) entry which is preliminary data.</text>
</comment>
<dbReference type="EMBL" id="BMFR01000007">
    <property type="protein sequence ID" value="GGG75345.1"/>
    <property type="molecule type" value="Genomic_DNA"/>
</dbReference>
<accession>A0A917M3M2</accession>
<dbReference type="InterPro" id="IPR025553">
    <property type="entry name" value="YppF"/>
</dbReference>
<evidence type="ECO:0008006" key="3">
    <source>
        <dbReference type="Google" id="ProtNLM"/>
    </source>
</evidence>
<organism evidence="1 2">
    <name type="scientific">Virgibacillus oceani</name>
    <dbReference type="NCBI Taxonomy" id="1479511"/>
    <lineage>
        <taxon>Bacteria</taxon>
        <taxon>Bacillati</taxon>
        <taxon>Bacillota</taxon>
        <taxon>Bacilli</taxon>
        <taxon>Bacillales</taxon>
        <taxon>Bacillaceae</taxon>
        <taxon>Virgibacillus</taxon>
    </lineage>
</organism>